<dbReference type="GeneID" id="42980852"/>
<name>A0A192GZS0_9LACO</name>
<dbReference type="RefSeq" id="WP_068222237.1">
    <property type="nucleotide sequence ID" value="NZ_CP014623.1"/>
</dbReference>
<dbReference type="EMBL" id="CP014873">
    <property type="protein sequence ID" value="ANK61497.1"/>
    <property type="molecule type" value="Genomic_DNA"/>
</dbReference>
<dbReference type="OrthoDB" id="2300110at2"/>
<dbReference type="KEGG" id="lbt:AYR52_00315"/>
<dbReference type="Proteomes" id="UP000078582">
    <property type="component" value="Chromosome"/>
</dbReference>
<evidence type="ECO:0000313" key="1">
    <source>
        <dbReference type="EMBL" id="ANK61497.1"/>
    </source>
</evidence>
<dbReference type="AlphaFoldDB" id="A0A192GZS0"/>
<accession>A0A192GZS0</accession>
<evidence type="ECO:0000313" key="2">
    <source>
        <dbReference type="Proteomes" id="UP000078582"/>
    </source>
</evidence>
<organism evidence="1 2">
    <name type="scientific">Loigolactobacillus backii</name>
    <dbReference type="NCBI Taxonomy" id="375175"/>
    <lineage>
        <taxon>Bacteria</taxon>
        <taxon>Bacillati</taxon>
        <taxon>Bacillota</taxon>
        <taxon>Bacilli</taxon>
        <taxon>Lactobacillales</taxon>
        <taxon>Lactobacillaceae</taxon>
        <taxon>Loigolactobacillus</taxon>
    </lineage>
</organism>
<reference evidence="1 2" key="1">
    <citation type="submission" date="2016-03" db="EMBL/GenBank/DDBJ databases">
        <title>Pediococcus and Lactobacillus from brewery environment - whole genome sequencing and assembly.</title>
        <authorList>
            <person name="Behr J."/>
            <person name="Geissler A.J."/>
            <person name="Vogel R.F."/>
        </authorList>
    </citation>
    <scope>NUCLEOTIDE SEQUENCE [LARGE SCALE GENOMIC DNA]</scope>
    <source>
        <strain evidence="1 2">TMW 1.1989</strain>
    </source>
</reference>
<protein>
    <submittedName>
        <fullName evidence="1">Uncharacterized protein</fullName>
    </submittedName>
</protein>
<proteinExistence type="predicted"/>
<sequence length="72" mass="8388">MLKHKQFHSKHADMARGLKPLVTKPQLLIPMALIHVIPLALTIHGVFKLAIYHEQHEIERERTKQARYATRS</sequence>
<gene>
    <name evidence="1" type="ORF">AYR53_01195</name>
</gene>
<dbReference type="STRING" id="375175.AYR53_01195"/>
<keyword evidence="2" id="KW-1185">Reference proteome</keyword>